<gene>
    <name evidence="1" type="ORF">SASPL_154274</name>
</gene>
<comment type="caution">
    <text evidence="1">The sequence shown here is derived from an EMBL/GenBank/DDBJ whole genome shotgun (WGS) entry which is preliminary data.</text>
</comment>
<dbReference type="Proteomes" id="UP000298416">
    <property type="component" value="Unassembled WGS sequence"/>
</dbReference>
<proteinExistence type="predicted"/>
<reference evidence="1" key="2">
    <citation type="submission" date="2020-08" db="EMBL/GenBank/DDBJ databases">
        <title>Plant Genome Project.</title>
        <authorList>
            <person name="Zhang R.-G."/>
        </authorList>
    </citation>
    <scope>NUCLEOTIDE SEQUENCE</scope>
    <source>
        <strain evidence="1">Huo1</strain>
        <tissue evidence="1">Leaf</tissue>
    </source>
</reference>
<name>A0A8X8YZ51_SALSN</name>
<organism evidence="1">
    <name type="scientific">Salvia splendens</name>
    <name type="common">Scarlet sage</name>
    <dbReference type="NCBI Taxonomy" id="180675"/>
    <lineage>
        <taxon>Eukaryota</taxon>
        <taxon>Viridiplantae</taxon>
        <taxon>Streptophyta</taxon>
        <taxon>Embryophyta</taxon>
        <taxon>Tracheophyta</taxon>
        <taxon>Spermatophyta</taxon>
        <taxon>Magnoliopsida</taxon>
        <taxon>eudicotyledons</taxon>
        <taxon>Gunneridae</taxon>
        <taxon>Pentapetalae</taxon>
        <taxon>asterids</taxon>
        <taxon>lamiids</taxon>
        <taxon>Lamiales</taxon>
        <taxon>Lamiaceae</taxon>
        <taxon>Nepetoideae</taxon>
        <taxon>Mentheae</taxon>
        <taxon>Salviinae</taxon>
        <taxon>Salvia</taxon>
        <taxon>Salvia subgen. Calosphace</taxon>
        <taxon>core Calosphace</taxon>
    </lineage>
</organism>
<keyword evidence="2" id="KW-1185">Reference proteome</keyword>
<dbReference type="SUPFAM" id="SSF52058">
    <property type="entry name" value="L domain-like"/>
    <property type="match status" value="1"/>
</dbReference>
<dbReference type="InterPro" id="IPR032675">
    <property type="entry name" value="LRR_dom_sf"/>
</dbReference>
<evidence type="ECO:0000313" key="2">
    <source>
        <dbReference type="Proteomes" id="UP000298416"/>
    </source>
</evidence>
<reference evidence="1" key="1">
    <citation type="submission" date="2018-01" db="EMBL/GenBank/DDBJ databases">
        <authorList>
            <person name="Mao J.F."/>
        </authorList>
    </citation>
    <scope>NUCLEOTIDE SEQUENCE</scope>
    <source>
        <strain evidence="1">Huo1</strain>
        <tissue evidence="1">Leaf</tissue>
    </source>
</reference>
<evidence type="ECO:0000313" key="1">
    <source>
        <dbReference type="EMBL" id="KAG6385439.1"/>
    </source>
</evidence>
<accession>A0A8X8YZ51</accession>
<protein>
    <submittedName>
        <fullName evidence="1">Uncharacterized protein</fullName>
    </submittedName>
</protein>
<dbReference type="Gene3D" id="3.80.10.10">
    <property type="entry name" value="Ribonuclease Inhibitor"/>
    <property type="match status" value="1"/>
</dbReference>
<dbReference type="EMBL" id="PNBA02000022">
    <property type="protein sequence ID" value="KAG6385439.1"/>
    <property type="molecule type" value="Genomic_DNA"/>
</dbReference>
<sequence length="161" mass="18509">MRRVSVQTCYEIEDECASLELMLFARSFICTGEEIISPVYSILRLVRALDVMGMVFEAFPGEILQLVNLHYLAFSCTSGVPIGISRLWNLQTLICGQPITLNLPSEIWEISELKTSQNRLKNRMKMVEDFVEIWSELFHTIKLFTLAEDKSSKSQLTRLLK</sequence>
<dbReference type="AlphaFoldDB" id="A0A8X8YZ51"/>